<comment type="caution">
    <text evidence="3">The sequence shown here is derived from an EMBL/GenBank/DDBJ whole genome shotgun (WGS) entry which is preliminary data.</text>
</comment>
<keyword evidence="2 3" id="KW-0808">Transferase</keyword>
<evidence type="ECO:0000313" key="4">
    <source>
        <dbReference type="Proteomes" id="UP000078532"/>
    </source>
</evidence>
<dbReference type="Gene3D" id="3.40.50.150">
    <property type="entry name" value="Vaccinia Virus protein VP39"/>
    <property type="match status" value="1"/>
</dbReference>
<dbReference type="InterPro" id="IPR029063">
    <property type="entry name" value="SAM-dependent_MTases_sf"/>
</dbReference>
<keyword evidence="4" id="KW-1185">Reference proteome</keyword>
<dbReference type="SUPFAM" id="SSF53335">
    <property type="entry name" value="S-adenosyl-L-methionine-dependent methyltransferases"/>
    <property type="match status" value="1"/>
</dbReference>
<sequence length="192" mass="20727">MRVIAGTARGRRLKAPRGWPGRPTADRVKEALFNILAARVPGSSFLDLFAGTGNVGIEALSRGAERAVFVEKDGRAVRAIEENLAATGLEGRAQVLKRDMPAALAEMAGRNCFDLIFVDPPYGRALEKKALDLIGGNGLLASGGWVIVESGKREILPREAAGLILFRQERYGDTMLSLYVPAQPRRSDGRQA</sequence>
<dbReference type="GO" id="GO:0008168">
    <property type="term" value="F:methyltransferase activity"/>
    <property type="evidence" value="ECO:0007669"/>
    <property type="project" value="UniProtKB-KW"/>
</dbReference>
<dbReference type="AlphaFoldDB" id="A0A1B7LEX1"/>
<dbReference type="Pfam" id="PF03602">
    <property type="entry name" value="Cons_hypoth95"/>
    <property type="match status" value="1"/>
</dbReference>
<dbReference type="EMBL" id="LYVF01000158">
    <property type="protein sequence ID" value="OAT81833.1"/>
    <property type="molecule type" value="Genomic_DNA"/>
</dbReference>
<proteinExistence type="predicted"/>
<reference evidence="3 4" key="1">
    <citation type="submission" date="2016-04" db="EMBL/GenBank/DDBJ databases">
        <authorList>
            <person name="Evans L.H."/>
            <person name="Alamgir A."/>
            <person name="Owens N."/>
            <person name="Weber N.D."/>
            <person name="Virtaneva K."/>
            <person name="Barbian K."/>
            <person name="Babar A."/>
            <person name="Rosenke K."/>
        </authorList>
    </citation>
    <scope>NUCLEOTIDE SEQUENCE [LARGE SCALE GENOMIC DNA]</scope>
    <source>
        <strain evidence="3 4">LMa1</strain>
    </source>
</reference>
<evidence type="ECO:0000313" key="3">
    <source>
        <dbReference type="EMBL" id="OAT81833.1"/>
    </source>
</evidence>
<evidence type="ECO:0000256" key="1">
    <source>
        <dbReference type="ARBA" id="ARBA00022603"/>
    </source>
</evidence>
<dbReference type="CDD" id="cd02440">
    <property type="entry name" value="AdoMet_MTases"/>
    <property type="match status" value="1"/>
</dbReference>
<keyword evidence="1 3" id="KW-0489">Methyltransferase</keyword>
<dbReference type="GO" id="GO:0031167">
    <property type="term" value="P:rRNA methylation"/>
    <property type="evidence" value="ECO:0007669"/>
    <property type="project" value="InterPro"/>
</dbReference>
<protein>
    <submittedName>
        <fullName evidence="3">16S rRNA (Guanine(966)-N(2))-methyltransferase RsmD</fullName>
    </submittedName>
</protein>
<dbReference type="InterPro" id="IPR004398">
    <property type="entry name" value="RNA_MeTrfase_RsmD"/>
</dbReference>
<dbReference type="PIRSF" id="PIRSF004553">
    <property type="entry name" value="CHP00095"/>
    <property type="match status" value="1"/>
</dbReference>
<evidence type="ECO:0000256" key="2">
    <source>
        <dbReference type="ARBA" id="ARBA00022679"/>
    </source>
</evidence>
<dbReference type="STRING" id="1838280.A6M21_09900"/>
<dbReference type="GO" id="GO:0003676">
    <property type="term" value="F:nucleic acid binding"/>
    <property type="evidence" value="ECO:0007669"/>
    <property type="project" value="InterPro"/>
</dbReference>
<organism evidence="3 4">
    <name type="scientific">Desulfotomaculum copahuensis</name>
    <dbReference type="NCBI Taxonomy" id="1838280"/>
    <lineage>
        <taxon>Bacteria</taxon>
        <taxon>Bacillati</taxon>
        <taxon>Bacillota</taxon>
        <taxon>Clostridia</taxon>
        <taxon>Eubacteriales</taxon>
        <taxon>Desulfotomaculaceae</taxon>
        <taxon>Desulfotomaculum</taxon>
    </lineage>
</organism>
<dbReference type="PANTHER" id="PTHR43542:SF1">
    <property type="entry name" value="METHYLTRANSFERASE"/>
    <property type="match status" value="1"/>
</dbReference>
<dbReference type="PROSITE" id="PS00092">
    <property type="entry name" value="N6_MTASE"/>
    <property type="match status" value="1"/>
</dbReference>
<gene>
    <name evidence="3" type="ORF">A6M21_09900</name>
</gene>
<name>A0A1B7LEX1_9FIRM</name>
<dbReference type="PANTHER" id="PTHR43542">
    <property type="entry name" value="METHYLTRANSFERASE"/>
    <property type="match status" value="1"/>
</dbReference>
<dbReference type="Proteomes" id="UP000078532">
    <property type="component" value="Unassembled WGS sequence"/>
</dbReference>
<dbReference type="InterPro" id="IPR002052">
    <property type="entry name" value="DNA_methylase_N6_adenine_CS"/>
</dbReference>
<accession>A0A1B7LEX1</accession>
<dbReference type="NCBIfam" id="TIGR00095">
    <property type="entry name" value="16S rRNA (guanine(966)-N(2))-methyltransferase RsmD"/>
    <property type="match status" value="1"/>
</dbReference>